<reference evidence="3 4" key="2">
    <citation type="submission" date="2018-11" db="EMBL/GenBank/DDBJ databases">
        <title>Genomic Encyclopedia of Type Strains, Phase IV (KMG-IV): sequencing the most valuable type-strain genomes for metagenomic binning, comparative biology and taxonomic classification.</title>
        <authorList>
            <person name="Goeker M."/>
        </authorList>
    </citation>
    <scope>NUCLEOTIDE SEQUENCE [LARGE SCALE GENOMIC DNA]</scope>
    <source>
        <strain evidence="3 4">DSM 27783</strain>
    </source>
</reference>
<keyword evidence="1" id="KW-0472">Membrane</keyword>
<proteinExistence type="predicted"/>
<reference evidence="5" key="1">
    <citation type="submission" date="2018-03" db="EMBL/GenBank/DDBJ databases">
        <title>A comparative analysis of the Nautiliaceae.</title>
        <authorList>
            <person name="Grosche A."/>
            <person name="Smedile F."/>
            <person name="Vetriani C."/>
        </authorList>
    </citation>
    <scope>NUCLEOTIDE SEQUENCE [LARGE SCALE GENOMIC DNA]</scope>
    <source>
        <strain evidence="5">TB6</strain>
    </source>
</reference>
<dbReference type="Proteomes" id="UP000298805">
    <property type="component" value="Chromosome"/>
</dbReference>
<dbReference type="RefSeq" id="WP_123353147.1">
    <property type="nucleotide sequence ID" value="NZ_CP027432.2"/>
</dbReference>
<keyword evidence="1" id="KW-1133">Transmembrane helix</keyword>
<evidence type="ECO:0000313" key="5">
    <source>
        <dbReference type="Proteomes" id="UP000298805"/>
    </source>
</evidence>
<name>A0AAJ4UX32_9BACT</name>
<accession>A0AAJ4UX32</accession>
<dbReference type="AlphaFoldDB" id="A0AAJ4UX32"/>
<organism evidence="3 4">
    <name type="scientific">Caminibacter pacificus</name>
    <dbReference type="NCBI Taxonomy" id="1424653"/>
    <lineage>
        <taxon>Bacteria</taxon>
        <taxon>Pseudomonadati</taxon>
        <taxon>Campylobacterota</taxon>
        <taxon>Epsilonproteobacteria</taxon>
        <taxon>Nautiliales</taxon>
        <taxon>Nautiliaceae</taxon>
        <taxon>Caminibacter</taxon>
    </lineage>
</organism>
<sequence>MRAFTLIEVLISVMILFFAAAVFLNLSSDSFSLYEKFKKRNDFLLDSSLVFCEKRGGRLDEVVRDFNITDDFTLDILKRKKINFEKRIDLKTQIENKNIQINRLVSFDKENRAEVFGVEVK</sequence>
<dbReference type="EMBL" id="CP027432">
    <property type="protein sequence ID" value="QCI27418.1"/>
    <property type="molecule type" value="Genomic_DNA"/>
</dbReference>
<keyword evidence="5" id="KW-1185">Reference proteome</keyword>
<keyword evidence="1" id="KW-0812">Transmembrane</keyword>
<dbReference type="EMBL" id="RJVK01000005">
    <property type="protein sequence ID" value="ROR38855.1"/>
    <property type="molecule type" value="Genomic_DNA"/>
</dbReference>
<evidence type="ECO:0000313" key="2">
    <source>
        <dbReference type="EMBL" id="QCI27418.1"/>
    </source>
</evidence>
<dbReference type="Proteomes" id="UP000272781">
    <property type="component" value="Unassembled WGS sequence"/>
</dbReference>
<evidence type="ECO:0000313" key="3">
    <source>
        <dbReference type="EMBL" id="ROR38855.1"/>
    </source>
</evidence>
<evidence type="ECO:0000313" key="4">
    <source>
        <dbReference type="Proteomes" id="UP000272781"/>
    </source>
</evidence>
<evidence type="ECO:0000256" key="1">
    <source>
        <dbReference type="SAM" id="Phobius"/>
    </source>
</evidence>
<protein>
    <submittedName>
        <fullName evidence="2">Type II secretion system protein</fullName>
    </submittedName>
</protein>
<gene>
    <name evidence="2" type="ORF">C6V80_00085</name>
    <name evidence="3" type="ORF">EDC58_1770</name>
</gene>
<reference evidence="2" key="3">
    <citation type="submission" date="2019-06" db="EMBL/GenBank/DDBJ databases">
        <title>A comparative analysis of the Nautiliaceae.</title>
        <authorList>
            <person name="Grosche A."/>
            <person name="Smedile F."/>
            <person name="Vetriani C."/>
        </authorList>
    </citation>
    <scope>NUCLEOTIDE SEQUENCE</scope>
    <source>
        <strain evidence="2">TB6</strain>
    </source>
</reference>
<feature type="transmembrane region" description="Helical" evidence="1">
    <location>
        <begin position="6"/>
        <end position="26"/>
    </location>
</feature>